<dbReference type="Proteomes" id="UP001056708">
    <property type="component" value="Chromosome"/>
</dbReference>
<evidence type="ECO:0000313" key="2">
    <source>
        <dbReference type="EMBL" id="USR92703.1"/>
    </source>
</evidence>
<dbReference type="PANTHER" id="PTHR23419:SF8">
    <property type="entry name" value="FI09726P"/>
    <property type="match status" value="1"/>
</dbReference>
<organism evidence="2 3">
    <name type="scientific">Phormidium yuhuli AB48</name>
    <dbReference type="NCBI Taxonomy" id="2940671"/>
    <lineage>
        <taxon>Bacteria</taxon>
        <taxon>Bacillati</taxon>
        <taxon>Cyanobacteriota</taxon>
        <taxon>Cyanophyceae</taxon>
        <taxon>Oscillatoriophycideae</taxon>
        <taxon>Oscillatoriales</taxon>
        <taxon>Oscillatoriaceae</taxon>
        <taxon>Phormidium</taxon>
        <taxon>Phormidium yuhuli</taxon>
    </lineage>
</organism>
<dbReference type="SUPFAM" id="SSF54913">
    <property type="entry name" value="GlnB-like"/>
    <property type="match status" value="1"/>
</dbReference>
<dbReference type="PANTHER" id="PTHR23419">
    <property type="entry name" value="DIVALENT CATION TOLERANCE CUTA-RELATED"/>
    <property type="match status" value="1"/>
</dbReference>
<name>A0ABY5AXA7_9CYAN</name>
<accession>A0ABY5AXA7</accession>
<gene>
    <name evidence="2" type="ORF">NEA10_08320</name>
</gene>
<dbReference type="Pfam" id="PF03091">
    <property type="entry name" value="CutA1"/>
    <property type="match status" value="1"/>
</dbReference>
<evidence type="ECO:0000256" key="1">
    <source>
        <dbReference type="ARBA" id="ARBA00010169"/>
    </source>
</evidence>
<dbReference type="Gene3D" id="3.30.70.120">
    <property type="match status" value="1"/>
</dbReference>
<dbReference type="RefSeq" id="WP_252664848.1">
    <property type="nucleotide sequence ID" value="NZ_CP098611.1"/>
</dbReference>
<evidence type="ECO:0000313" key="3">
    <source>
        <dbReference type="Proteomes" id="UP001056708"/>
    </source>
</evidence>
<sequence>MAEEILLDEARSECLIVLVTATSAEEATTLARTLVEEKLAACVSRFPVQSTYTWEGNIEEDEEWQLVIKTHRRQFHPLQVRVQALHRYEVPEIIALPIDMGSAAYLNWISHNVN</sequence>
<dbReference type="InterPro" id="IPR004323">
    <property type="entry name" value="Ion_tolerance_CutA"/>
</dbReference>
<dbReference type="InterPro" id="IPR015867">
    <property type="entry name" value="N-reg_PII/ATP_PRibTrfase_C"/>
</dbReference>
<reference evidence="2" key="1">
    <citation type="submission" date="2022-06" db="EMBL/GenBank/DDBJ databases">
        <title>Genome sequence of Phormidium yuhuli AB48 isolated from an industrial photobioreactor environment.</title>
        <authorList>
            <person name="Qiu Y."/>
            <person name="Noonan A.J.C."/>
            <person name="Dofher K."/>
            <person name="Koch M."/>
            <person name="Kieft B."/>
            <person name="Lin X."/>
            <person name="Ziels R.M."/>
            <person name="Hallam S.J."/>
        </authorList>
    </citation>
    <scope>NUCLEOTIDE SEQUENCE</scope>
    <source>
        <strain evidence="2">AB48</strain>
    </source>
</reference>
<dbReference type="EMBL" id="CP098611">
    <property type="protein sequence ID" value="USR92703.1"/>
    <property type="molecule type" value="Genomic_DNA"/>
</dbReference>
<proteinExistence type="inferred from homology"/>
<protein>
    <submittedName>
        <fullName evidence="2">Divalent-cation tolerance protein CutA</fullName>
    </submittedName>
</protein>
<dbReference type="InterPro" id="IPR011322">
    <property type="entry name" value="N-reg_PII-like_a/b"/>
</dbReference>
<keyword evidence="3" id="KW-1185">Reference proteome</keyword>
<comment type="similarity">
    <text evidence="1">Belongs to the CutA family.</text>
</comment>